<evidence type="ECO:0000313" key="1">
    <source>
        <dbReference type="EMBL" id="NYD31148.1"/>
    </source>
</evidence>
<dbReference type="EMBL" id="JACCBF010000001">
    <property type="protein sequence ID" value="NYD31148.1"/>
    <property type="molecule type" value="Genomic_DNA"/>
</dbReference>
<protein>
    <submittedName>
        <fullName evidence="1">Uncharacterized protein</fullName>
    </submittedName>
</protein>
<dbReference type="AlphaFoldDB" id="A0A852RKJ6"/>
<dbReference type="RefSeq" id="WP_179727304.1">
    <property type="nucleotide sequence ID" value="NZ_BAABEF010000001.1"/>
</dbReference>
<reference evidence="1 2" key="1">
    <citation type="submission" date="2020-07" db="EMBL/GenBank/DDBJ databases">
        <title>Sequencing the genomes of 1000 actinobacteria strains.</title>
        <authorList>
            <person name="Klenk H.-P."/>
        </authorList>
    </citation>
    <scope>NUCLEOTIDE SEQUENCE [LARGE SCALE GENOMIC DNA]</scope>
    <source>
        <strain evidence="1 2">DSM 19082</strain>
    </source>
</reference>
<sequence length="111" mass="12424">MTITLDVPYAVLTATRDRWDEAADELDGAWRRLAKVSTSDLSDAVTAAVTAFADPWVDEVKAVARRAQGYAEEFVFFRRLLVLVDQSQAERLRALLPWAERDAAVGEVSWP</sequence>
<keyword evidence="2" id="KW-1185">Reference proteome</keyword>
<proteinExistence type="predicted"/>
<comment type="caution">
    <text evidence="1">The sequence shown here is derived from an EMBL/GenBank/DDBJ whole genome shotgun (WGS) entry which is preliminary data.</text>
</comment>
<dbReference type="Proteomes" id="UP000582231">
    <property type="component" value="Unassembled WGS sequence"/>
</dbReference>
<accession>A0A852RKJ6</accession>
<organism evidence="1 2">
    <name type="scientific">Nocardioides kongjuensis</name>
    <dbReference type="NCBI Taxonomy" id="349522"/>
    <lineage>
        <taxon>Bacteria</taxon>
        <taxon>Bacillati</taxon>
        <taxon>Actinomycetota</taxon>
        <taxon>Actinomycetes</taxon>
        <taxon>Propionibacteriales</taxon>
        <taxon>Nocardioidaceae</taxon>
        <taxon>Nocardioides</taxon>
    </lineage>
</organism>
<name>A0A852RKJ6_9ACTN</name>
<gene>
    <name evidence="1" type="ORF">BJ958_002694</name>
</gene>
<evidence type="ECO:0000313" key="2">
    <source>
        <dbReference type="Proteomes" id="UP000582231"/>
    </source>
</evidence>